<dbReference type="Proteomes" id="UP001201549">
    <property type="component" value="Unassembled WGS sequence"/>
</dbReference>
<dbReference type="Pfam" id="PF00089">
    <property type="entry name" value="Trypsin"/>
    <property type="match status" value="1"/>
</dbReference>
<keyword evidence="2" id="KW-0378">Hydrolase</keyword>
<dbReference type="InterPro" id="IPR043504">
    <property type="entry name" value="Peptidase_S1_PA_chymotrypsin"/>
</dbReference>
<evidence type="ECO:0000313" key="3">
    <source>
        <dbReference type="Proteomes" id="UP001201549"/>
    </source>
</evidence>
<gene>
    <name evidence="2" type="ORF">L9G74_21090</name>
</gene>
<keyword evidence="3" id="KW-1185">Reference proteome</keyword>
<dbReference type="SUPFAM" id="SSF50494">
    <property type="entry name" value="Trypsin-like serine proteases"/>
    <property type="match status" value="1"/>
</dbReference>
<reference evidence="2 3" key="1">
    <citation type="submission" date="2022-02" db="EMBL/GenBank/DDBJ databases">
        <authorList>
            <person name="Zhuang L."/>
        </authorList>
    </citation>
    <scope>NUCLEOTIDE SEQUENCE [LARGE SCALE GENOMIC DNA]</scope>
    <source>
        <strain evidence="2 3">C32</strain>
    </source>
</reference>
<dbReference type="RefSeq" id="WP_238898708.1">
    <property type="nucleotide sequence ID" value="NZ_JAKOGG010000407.1"/>
</dbReference>
<proteinExistence type="predicted"/>
<sequence>MVGEHNLTASEGKSKNAVFYPISRTIEHEKDNPMTLSNDIALVIVVQKIEFSQTIGPACLPDRIPDIVNDHVLVLGW</sequence>
<dbReference type="GO" id="GO:0016787">
    <property type="term" value="F:hydrolase activity"/>
    <property type="evidence" value="ECO:0007669"/>
    <property type="project" value="UniProtKB-KW"/>
</dbReference>
<evidence type="ECO:0000313" key="2">
    <source>
        <dbReference type="EMBL" id="MCS4558917.1"/>
    </source>
</evidence>
<comment type="caution">
    <text evidence="2">The sequence shown here is derived from an EMBL/GenBank/DDBJ whole genome shotgun (WGS) entry which is preliminary data.</text>
</comment>
<protein>
    <submittedName>
        <fullName evidence="2">Trypsin-like serine protease</fullName>
        <ecNumber evidence="2">3.4.21.-</ecNumber>
    </submittedName>
</protein>
<feature type="domain" description="Peptidase S1" evidence="1">
    <location>
        <begin position="2"/>
        <end position="77"/>
    </location>
</feature>
<reference evidence="3" key="2">
    <citation type="submission" date="2023-07" db="EMBL/GenBank/DDBJ databases">
        <title>Shewanella mangrovi sp. nov., an acetaldehyde- degrading bacterium isolated from mangrove sediment.</title>
        <authorList>
            <person name="Liu Y."/>
        </authorList>
    </citation>
    <scope>NUCLEOTIDE SEQUENCE [LARGE SCALE GENOMIC DNA]</scope>
    <source>
        <strain evidence="3">C32</strain>
    </source>
</reference>
<name>A0ABT2FSI7_9GAMM</name>
<feature type="non-terminal residue" evidence="2">
    <location>
        <position position="77"/>
    </location>
</feature>
<dbReference type="EMBL" id="JAKOGG010000407">
    <property type="protein sequence ID" value="MCS4558917.1"/>
    <property type="molecule type" value="Genomic_DNA"/>
</dbReference>
<dbReference type="InterPro" id="IPR001254">
    <property type="entry name" value="Trypsin_dom"/>
</dbReference>
<evidence type="ECO:0000259" key="1">
    <source>
        <dbReference type="Pfam" id="PF00089"/>
    </source>
</evidence>
<organism evidence="2 3">
    <name type="scientific">Shewanella electrica</name>
    <dbReference type="NCBI Taxonomy" id="515560"/>
    <lineage>
        <taxon>Bacteria</taxon>
        <taxon>Pseudomonadati</taxon>
        <taxon>Pseudomonadota</taxon>
        <taxon>Gammaproteobacteria</taxon>
        <taxon>Alteromonadales</taxon>
        <taxon>Shewanellaceae</taxon>
        <taxon>Shewanella</taxon>
    </lineage>
</organism>
<accession>A0ABT2FSI7</accession>
<dbReference type="Gene3D" id="2.40.10.10">
    <property type="entry name" value="Trypsin-like serine proteases"/>
    <property type="match status" value="1"/>
</dbReference>
<dbReference type="InterPro" id="IPR009003">
    <property type="entry name" value="Peptidase_S1_PA"/>
</dbReference>
<dbReference type="EC" id="3.4.21.-" evidence="2"/>